<dbReference type="Gene3D" id="3.30.428.70">
    <property type="match status" value="1"/>
</dbReference>
<evidence type="ECO:0000259" key="1">
    <source>
        <dbReference type="Pfam" id="PF16269"/>
    </source>
</evidence>
<protein>
    <submittedName>
        <fullName evidence="3">Uncharacterized protein DUF4922</fullName>
    </submittedName>
</protein>
<dbReference type="Pfam" id="PF16269">
    <property type="entry name" value="DUF4922"/>
    <property type="match status" value="1"/>
</dbReference>
<dbReference type="Pfam" id="PF26216">
    <property type="entry name" value="GDPGP1_C"/>
    <property type="match status" value="1"/>
</dbReference>
<accession>A0A2W7NA48</accession>
<keyword evidence="4" id="KW-1185">Reference proteome</keyword>
<dbReference type="Proteomes" id="UP000249239">
    <property type="component" value="Unassembled WGS sequence"/>
</dbReference>
<sequence>MPHPPLPEFLHQQLSSWPLAHYNYQALQQIRRRTLTPAGVTVHLQYNPHRIASTAAKVDASSIQARRCFLCPDNLPLEQKRLSLPDGFQLLVNPYPIFDQHLTIPTLTHEPQRIAHSFASILGLAKMFPEMVIFYNGPRCGASAPDHLHFQAGNKGFLPLEADYRIGQWTLLSENIHEVTIRPWQGYLRGIISMESHCPKKLAHLFHCFCNTLKARQPDLEEPMMNLLCHYDTDRWVVHILPRTAHRPRQYEATGSEQMVISPASVDLAGVVILPREEDFMKMTEELLIDIFKQVSPDDQTIIDIVQTTIERCRTTSGF</sequence>
<dbReference type="AlphaFoldDB" id="A0A2W7NA48"/>
<dbReference type="SUPFAM" id="SSF54197">
    <property type="entry name" value="HIT-like"/>
    <property type="match status" value="1"/>
</dbReference>
<dbReference type="InterPro" id="IPR043171">
    <property type="entry name" value="Ap4A_phos1/2-like"/>
</dbReference>
<comment type="caution">
    <text evidence="3">The sequence shown here is derived from an EMBL/GenBank/DDBJ whole genome shotgun (WGS) entry which is preliminary data.</text>
</comment>
<feature type="domain" description="DUF4922" evidence="1">
    <location>
        <begin position="9"/>
        <end position="154"/>
    </location>
</feature>
<dbReference type="EMBL" id="QKZK01000011">
    <property type="protein sequence ID" value="PZX16880.1"/>
    <property type="molecule type" value="Genomic_DNA"/>
</dbReference>
<gene>
    <name evidence="3" type="ORF">LX69_01694</name>
</gene>
<proteinExistence type="predicted"/>
<evidence type="ECO:0000313" key="3">
    <source>
        <dbReference type="EMBL" id="PZX16880.1"/>
    </source>
</evidence>
<reference evidence="3 4" key="1">
    <citation type="submission" date="2018-06" db="EMBL/GenBank/DDBJ databases">
        <title>Genomic Encyclopedia of Archaeal and Bacterial Type Strains, Phase II (KMG-II): from individual species to whole genera.</title>
        <authorList>
            <person name="Goeker M."/>
        </authorList>
    </citation>
    <scope>NUCLEOTIDE SEQUENCE [LARGE SCALE GENOMIC DNA]</scope>
    <source>
        <strain evidence="3 4">DSM 6779</strain>
    </source>
</reference>
<dbReference type="InterPro" id="IPR046320">
    <property type="entry name" value="DUF4922"/>
</dbReference>
<feature type="domain" description="GDPGP1-like C-terminal" evidence="2">
    <location>
        <begin position="179"/>
        <end position="302"/>
    </location>
</feature>
<organism evidence="3 4">
    <name type="scientific">Breznakibacter xylanolyticus</name>
    <dbReference type="NCBI Taxonomy" id="990"/>
    <lineage>
        <taxon>Bacteria</taxon>
        <taxon>Pseudomonadati</taxon>
        <taxon>Bacteroidota</taxon>
        <taxon>Bacteroidia</taxon>
        <taxon>Marinilabiliales</taxon>
        <taxon>Marinilabiliaceae</taxon>
        <taxon>Breznakibacter</taxon>
    </lineage>
</organism>
<evidence type="ECO:0000259" key="2">
    <source>
        <dbReference type="Pfam" id="PF26216"/>
    </source>
</evidence>
<dbReference type="InterPro" id="IPR036265">
    <property type="entry name" value="HIT-like_sf"/>
</dbReference>
<dbReference type="InterPro" id="IPR058865">
    <property type="entry name" value="GDPGP1_C"/>
</dbReference>
<dbReference type="OrthoDB" id="5494374at2"/>
<evidence type="ECO:0000313" key="4">
    <source>
        <dbReference type="Proteomes" id="UP000249239"/>
    </source>
</evidence>
<dbReference type="RefSeq" id="WP_111445390.1">
    <property type="nucleotide sequence ID" value="NZ_QKZK01000011.1"/>
</dbReference>
<name>A0A2W7NA48_9BACT</name>